<proteinExistence type="inferred from homology"/>
<dbReference type="GO" id="GO:0000976">
    <property type="term" value="F:transcription cis-regulatory region binding"/>
    <property type="evidence" value="ECO:0007669"/>
    <property type="project" value="TreeGrafter"/>
</dbReference>
<keyword evidence="3" id="KW-0238">DNA-binding</keyword>
<dbReference type="InterPro" id="IPR000847">
    <property type="entry name" value="LysR_HTH_N"/>
</dbReference>
<dbReference type="STRING" id="1231392.OCGS_2163"/>
<dbReference type="PANTHER" id="PTHR30126">
    <property type="entry name" value="HTH-TYPE TRANSCRIPTIONAL REGULATOR"/>
    <property type="match status" value="1"/>
</dbReference>
<dbReference type="InterPro" id="IPR036388">
    <property type="entry name" value="WH-like_DNA-bd_sf"/>
</dbReference>
<keyword evidence="4" id="KW-0804">Transcription</keyword>
<dbReference type="PRINTS" id="PR00039">
    <property type="entry name" value="HTHLYSR"/>
</dbReference>
<gene>
    <name evidence="6" type="ORF">OCGS_2163</name>
</gene>
<dbReference type="Proteomes" id="UP000006765">
    <property type="component" value="Unassembled WGS sequence"/>
</dbReference>
<dbReference type="SUPFAM" id="SSF53850">
    <property type="entry name" value="Periplasmic binding protein-like II"/>
    <property type="match status" value="1"/>
</dbReference>
<keyword evidence="7" id="KW-1185">Reference proteome</keyword>
<evidence type="ECO:0000256" key="1">
    <source>
        <dbReference type="ARBA" id="ARBA00009437"/>
    </source>
</evidence>
<dbReference type="PANTHER" id="PTHR30126:SF39">
    <property type="entry name" value="HTH-TYPE TRANSCRIPTIONAL REGULATOR CYSL"/>
    <property type="match status" value="1"/>
</dbReference>
<dbReference type="FunFam" id="1.10.10.10:FF:000001">
    <property type="entry name" value="LysR family transcriptional regulator"/>
    <property type="match status" value="1"/>
</dbReference>
<dbReference type="eggNOG" id="COG0583">
    <property type="taxonomic scope" value="Bacteria"/>
</dbReference>
<dbReference type="Pfam" id="PF00126">
    <property type="entry name" value="HTH_1"/>
    <property type="match status" value="1"/>
</dbReference>
<evidence type="ECO:0000259" key="5">
    <source>
        <dbReference type="PROSITE" id="PS50931"/>
    </source>
</evidence>
<protein>
    <submittedName>
        <fullName evidence="6">LysR family transcriptional regulator</fullName>
    </submittedName>
</protein>
<dbReference type="PATRIC" id="fig|1231392.3.peg.2175"/>
<dbReference type="RefSeq" id="WP_007427315.1">
    <property type="nucleotide sequence ID" value="NZ_AMGO01000047.1"/>
</dbReference>
<sequence>MTLDQLRIFVAVAEREHVTQAAAALNLTQSATSAAIAALEERHAVRLFDRVGRRIALTEAGRLMLGEARAVLARAAQAERLLADLAGLRRGALHLAASQTVASYWLPPRMQAFQRLHPGIDLTLVVGNTDAVARRVASAEVDLGFVEGPVADPALASTPLPGDELALAVAPGHAMAGMTAMTAADLAATRWVLRELGSGTRAASDAALARHGLATADLTVTLELPSNEAVRSAVEAGGAATILSTLVLAPSFAAGRLVRVPFDLPARDFHLLRHAARHPSPAERRFVASIGLTGGHA</sequence>
<evidence type="ECO:0000256" key="3">
    <source>
        <dbReference type="ARBA" id="ARBA00023125"/>
    </source>
</evidence>
<evidence type="ECO:0000256" key="2">
    <source>
        <dbReference type="ARBA" id="ARBA00023015"/>
    </source>
</evidence>
<reference evidence="6 7" key="1">
    <citation type="journal article" date="2012" name="J. Bacteriol.">
        <title>Draft Genome Sequence of Oceaniovalibus guishaninsula JLT2003T.</title>
        <authorList>
            <person name="Tang K."/>
            <person name="Liu K."/>
            <person name="Jiao N."/>
        </authorList>
    </citation>
    <scope>NUCLEOTIDE SEQUENCE [LARGE SCALE GENOMIC DNA]</scope>
    <source>
        <strain evidence="6 7">JLT2003</strain>
    </source>
</reference>
<evidence type="ECO:0000313" key="7">
    <source>
        <dbReference type="Proteomes" id="UP000006765"/>
    </source>
</evidence>
<dbReference type="OrthoDB" id="9803735at2"/>
<dbReference type="CDD" id="cd08420">
    <property type="entry name" value="PBP2_CysL_like"/>
    <property type="match status" value="1"/>
</dbReference>
<dbReference type="InterPro" id="IPR036390">
    <property type="entry name" value="WH_DNA-bd_sf"/>
</dbReference>
<dbReference type="SUPFAM" id="SSF46785">
    <property type="entry name" value="Winged helix' DNA-binding domain"/>
    <property type="match status" value="1"/>
</dbReference>
<evidence type="ECO:0000256" key="4">
    <source>
        <dbReference type="ARBA" id="ARBA00023163"/>
    </source>
</evidence>
<dbReference type="GO" id="GO:0003700">
    <property type="term" value="F:DNA-binding transcription factor activity"/>
    <property type="evidence" value="ECO:0007669"/>
    <property type="project" value="InterPro"/>
</dbReference>
<dbReference type="Gene3D" id="3.40.190.290">
    <property type="match status" value="1"/>
</dbReference>
<dbReference type="PROSITE" id="PS50931">
    <property type="entry name" value="HTH_LYSR"/>
    <property type="match status" value="1"/>
</dbReference>
<comment type="caution">
    <text evidence="6">The sequence shown here is derived from an EMBL/GenBank/DDBJ whole genome shotgun (WGS) entry which is preliminary data.</text>
</comment>
<dbReference type="EMBL" id="AMGO01000047">
    <property type="protein sequence ID" value="EKE43829.1"/>
    <property type="molecule type" value="Genomic_DNA"/>
</dbReference>
<feature type="domain" description="HTH lysR-type" evidence="5">
    <location>
        <begin position="1"/>
        <end position="58"/>
    </location>
</feature>
<evidence type="ECO:0000313" key="6">
    <source>
        <dbReference type="EMBL" id="EKE43829.1"/>
    </source>
</evidence>
<organism evidence="6 7">
    <name type="scientific">Oceaniovalibus guishaninsula JLT2003</name>
    <dbReference type="NCBI Taxonomy" id="1231392"/>
    <lineage>
        <taxon>Bacteria</taxon>
        <taxon>Pseudomonadati</taxon>
        <taxon>Pseudomonadota</taxon>
        <taxon>Alphaproteobacteria</taxon>
        <taxon>Rhodobacterales</taxon>
        <taxon>Roseobacteraceae</taxon>
        <taxon>Oceaniovalibus</taxon>
    </lineage>
</organism>
<accession>K2HLP3</accession>
<dbReference type="InterPro" id="IPR005119">
    <property type="entry name" value="LysR_subst-bd"/>
</dbReference>
<dbReference type="Gene3D" id="1.10.10.10">
    <property type="entry name" value="Winged helix-like DNA-binding domain superfamily/Winged helix DNA-binding domain"/>
    <property type="match status" value="1"/>
</dbReference>
<keyword evidence="2" id="KW-0805">Transcription regulation</keyword>
<dbReference type="Pfam" id="PF03466">
    <property type="entry name" value="LysR_substrate"/>
    <property type="match status" value="1"/>
</dbReference>
<comment type="similarity">
    <text evidence="1">Belongs to the LysR transcriptional regulatory family.</text>
</comment>
<name>K2HLP3_9RHOB</name>
<dbReference type="AlphaFoldDB" id="K2HLP3"/>